<dbReference type="AlphaFoldDB" id="A0A7R9GH77"/>
<dbReference type="Proteomes" id="UP000678499">
    <property type="component" value="Unassembled WGS sequence"/>
</dbReference>
<proteinExistence type="predicted"/>
<keyword evidence="2" id="KW-1185">Reference proteome</keyword>
<gene>
    <name evidence="1" type="ORF">NMOB1V02_LOCUS10068</name>
</gene>
<accession>A0A7R9GH77</accession>
<dbReference type="EMBL" id="OA885880">
    <property type="protein sequence ID" value="CAD7282443.1"/>
    <property type="molecule type" value="Genomic_DNA"/>
</dbReference>
<evidence type="ECO:0000313" key="1">
    <source>
        <dbReference type="EMBL" id="CAD7282443.1"/>
    </source>
</evidence>
<reference evidence="1" key="1">
    <citation type="submission" date="2020-11" db="EMBL/GenBank/DDBJ databases">
        <authorList>
            <person name="Tran Van P."/>
        </authorList>
    </citation>
    <scope>NUCLEOTIDE SEQUENCE</scope>
</reference>
<sequence>MGLENRKTVLQGRKTANGTKSGCAAFGHSCFGAHGKRALGVANPEDVLPENEAHLIMEDDLSREQESKLDGPEWSKLLQSSPLLRALVVANAQRLSDRVLLQDEADHQQDEQMLEDDLRFRNVRLRPHQGFQGRRKLVNRRQLLIPNQDTSIEMDQSFMENED</sequence>
<dbReference type="EMBL" id="CAJPEX010003843">
    <property type="protein sequence ID" value="CAG0922595.1"/>
    <property type="molecule type" value="Genomic_DNA"/>
</dbReference>
<protein>
    <submittedName>
        <fullName evidence="1">Uncharacterized protein</fullName>
    </submittedName>
</protein>
<organism evidence="1">
    <name type="scientific">Notodromas monacha</name>
    <dbReference type="NCBI Taxonomy" id="399045"/>
    <lineage>
        <taxon>Eukaryota</taxon>
        <taxon>Metazoa</taxon>
        <taxon>Ecdysozoa</taxon>
        <taxon>Arthropoda</taxon>
        <taxon>Crustacea</taxon>
        <taxon>Oligostraca</taxon>
        <taxon>Ostracoda</taxon>
        <taxon>Podocopa</taxon>
        <taxon>Podocopida</taxon>
        <taxon>Cypridocopina</taxon>
        <taxon>Cypridoidea</taxon>
        <taxon>Cyprididae</taxon>
        <taxon>Notodromas</taxon>
    </lineage>
</organism>
<name>A0A7R9GH77_9CRUS</name>
<dbReference type="OrthoDB" id="6380928at2759"/>
<evidence type="ECO:0000313" key="2">
    <source>
        <dbReference type="Proteomes" id="UP000678499"/>
    </source>
</evidence>